<comment type="caution">
    <text evidence="7">The sequence shown here is derived from an EMBL/GenBank/DDBJ whole genome shotgun (WGS) entry which is preliminary data.</text>
</comment>
<evidence type="ECO:0000259" key="6">
    <source>
        <dbReference type="PROSITE" id="PS51677"/>
    </source>
</evidence>
<accession>A0ABT0CX12</accession>
<geneLocation type="plasmid" evidence="7">
    <name>unnamed</name>
</geneLocation>
<proteinExistence type="inferred from homology"/>
<evidence type="ECO:0000256" key="1">
    <source>
        <dbReference type="ARBA" id="ARBA00003236"/>
    </source>
</evidence>
<dbReference type="PANTHER" id="PTHR34216:SF7">
    <property type="entry name" value="POLY-BETA-1,6-N-ACETYL-D-GLUCOSAMINE N-DEACETYLASE"/>
    <property type="match status" value="1"/>
</dbReference>
<dbReference type="PROSITE" id="PS51677">
    <property type="entry name" value="NODB"/>
    <property type="match status" value="1"/>
</dbReference>
<comment type="function">
    <text evidence="1">Is involved in generating a small heat-stable compound (Nod), an acylated oligomer of N-acetylglucosamine, that stimulates mitosis in various plant protoplasts.</text>
</comment>
<feature type="domain" description="NodB homology" evidence="6">
    <location>
        <begin position="98"/>
        <end position="348"/>
    </location>
</feature>
<sequence length="348" mass="37877">MAVRIKQRLKRTVISAGLEASFLLSRLGLAGGLKGRGVIFTLHHVRPENAADFDPNRHLAITPEFLDAAIRTLAKRGYRFLRLEDVPAALAEPEGSAPFAVFTLDDGFRNNRDHALPVFERHGVPFTIFVCKGLSERSHSMWWETLAALIAARSRVALCLPADRIDMDCGTTRAKTEAFEAVARCLMAGDEAKSIAQLDMAANAAGINPHALVSEAVMDRDELTALARHPLVSYGAHTVSHRGLADLNNDELLQEYSESADYVAQITGNRPVVFAYPYGDARSATIRTAGYADWAGFKLSVTTRPGTLTPASLQTPQLLPRISLNGLYQKRRYVEALASGLPSRLAGG</sequence>
<evidence type="ECO:0000256" key="4">
    <source>
        <dbReference type="ARBA" id="ARBA00022729"/>
    </source>
</evidence>
<dbReference type="EMBL" id="JALAYX010000001">
    <property type="protein sequence ID" value="MCJ8237712.1"/>
    <property type="molecule type" value="Genomic_DNA"/>
</dbReference>
<dbReference type="Proteomes" id="UP001522662">
    <property type="component" value="Unassembled WGS sequence"/>
</dbReference>
<dbReference type="RefSeq" id="WP_245135254.1">
    <property type="nucleotide sequence ID" value="NZ_CP128477.1"/>
</dbReference>
<dbReference type="Pfam" id="PF01522">
    <property type="entry name" value="Polysacc_deac_1"/>
    <property type="match status" value="1"/>
</dbReference>
<dbReference type="SUPFAM" id="SSF88713">
    <property type="entry name" value="Glycoside hydrolase/deacetylase"/>
    <property type="match status" value="1"/>
</dbReference>
<evidence type="ECO:0000313" key="8">
    <source>
        <dbReference type="Proteomes" id="UP001522662"/>
    </source>
</evidence>
<evidence type="ECO:0000256" key="2">
    <source>
        <dbReference type="ARBA" id="ARBA00010973"/>
    </source>
</evidence>
<protein>
    <recommendedName>
        <fullName evidence="3">Chitooligosaccharide deacetylase</fullName>
    </recommendedName>
    <alternativeName>
        <fullName evidence="5">Nodulation protein B</fullName>
    </alternativeName>
</protein>
<keyword evidence="7" id="KW-0614">Plasmid</keyword>
<gene>
    <name evidence="7" type="ORF">MKJ03_05185</name>
</gene>
<evidence type="ECO:0000256" key="5">
    <source>
        <dbReference type="ARBA" id="ARBA00032976"/>
    </source>
</evidence>
<name>A0ABT0CX12_9HYPH</name>
<comment type="similarity">
    <text evidence="2">Belongs to the polysaccharide deacetylase family.</text>
</comment>
<keyword evidence="4" id="KW-0732">Signal</keyword>
<keyword evidence="8" id="KW-1185">Reference proteome</keyword>
<dbReference type="InterPro" id="IPR051398">
    <property type="entry name" value="Polysacch_Deacetylase"/>
</dbReference>
<dbReference type="PANTHER" id="PTHR34216">
    <property type="match status" value="1"/>
</dbReference>
<dbReference type="InterPro" id="IPR011330">
    <property type="entry name" value="Glyco_hydro/deAcase_b/a-brl"/>
</dbReference>
<evidence type="ECO:0000313" key="7">
    <source>
        <dbReference type="EMBL" id="MCJ8237712.1"/>
    </source>
</evidence>
<dbReference type="Gene3D" id="3.20.20.370">
    <property type="entry name" value="Glycoside hydrolase/deacetylase"/>
    <property type="match status" value="1"/>
</dbReference>
<evidence type="ECO:0000256" key="3">
    <source>
        <dbReference type="ARBA" id="ARBA00020071"/>
    </source>
</evidence>
<organism evidence="7 8">
    <name type="scientific">Peteryoungia algae</name>
    <dbReference type="NCBI Taxonomy" id="2919917"/>
    <lineage>
        <taxon>Bacteria</taxon>
        <taxon>Pseudomonadati</taxon>
        <taxon>Pseudomonadota</taxon>
        <taxon>Alphaproteobacteria</taxon>
        <taxon>Hyphomicrobiales</taxon>
        <taxon>Rhizobiaceae</taxon>
        <taxon>Peteryoungia</taxon>
    </lineage>
</organism>
<reference evidence="7 8" key="1">
    <citation type="submission" date="2022-03" db="EMBL/GenBank/DDBJ databases">
        <title>Rhizobium SSM4.3 sp. nov., isolated from Sediment (Gouqi Island).</title>
        <authorList>
            <person name="Chen G."/>
        </authorList>
    </citation>
    <scope>NUCLEOTIDE SEQUENCE [LARGE SCALE GENOMIC DNA]</scope>
    <source>
        <strain evidence="7 8">SSM4.3</strain>
        <plasmid evidence="7">unnamed</plasmid>
    </source>
</reference>
<dbReference type="InterPro" id="IPR002509">
    <property type="entry name" value="NODB_dom"/>
</dbReference>